<protein>
    <recommendedName>
        <fullName evidence="4">Disease resistance N-terminal domain-containing protein</fullName>
    </recommendedName>
</protein>
<feature type="domain" description="Disease resistance N-terminal" evidence="4">
    <location>
        <begin position="9"/>
        <end position="49"/>
    </location>
</feature>
<dbReference type="InterPro" id="IPR041118">
    <property type="entry name" value="Rx_N"/>
</dbReference>
<evidence type="ECO:0000259" key="4">
    <source>
        <dbReference type="Pfam" id="PF18052"/>
    </source>
</evidence>
<gene>
    <name evidence="5" type="ORF">SLEP1_g54859</name>
</gene>
<dbReference type="GO" id="GO:0006952">
    <property type="term" value="P:defense response"/>
    <property type="evidence" value="ECO:0007669"/>
    <property type="project" value="UniProtKB-KW"/>
</dbReference>
<evidence type="ECO:0000313" key="6">
    <source>
        <dbReference type="Proteomes" id="UP001054252"/>
    </source>
</evidence>
<proteinExistence type="predicted"/>
<dbReference type="Gene3D" id="1.20.5.4130">
    <property type="match status" value="1"/>
</dbReference>
<comment type="caution">
    <text evidence="5">The sequence shown here is derived from an EMBL/GenBank/DDBJ whole genome shotgun (WGS) entry which is preliminary data.</text>
</comment>
<dbReference type="Pfam" id="PF18052">
    <property type="entry name" value="Rx_N"/>
    <property type="match status" value="1"/>
</dbReference>
<organism evidence="5 6">
    <name type="scientific">Rubroshorea leprosula</name>
    <dbReference type="NCBI Taxonomy" id="152421"/>
    <lineage>
        <taxon>Eukaryota</taxon>
        <taxon>Viridiplantae</taxon>
        <taxon>Streptophyta</taxon>
        <taxon>Embryophyta</taxon>
        <taxon>Tracheophyta</taxon>
        <taxon>Spermatophyta</taxon>
        <taxon>Magnoliopsida</taxon>
        <taxon>eudicotyledons</taxon>
        <taxon>Gunneridae</taxon>
        <taxon>Pentapetalae</taxon>
        <taxon>rosids</taxon>
        <taxon>malvids</taxon>
        <taxon>Malvales</taxon>
        <taxon>Dipterocarpaceae</taxon>
        <taxon>Rubroshorea</taxon>
    </lineage>
</organism>
<evidence type="ECO:0000313" key="5">
    <source>
        <dbReference type="EMBL" id="GKV48018.1"/>
    </source>
</evidence>
<sequence length="137" mass="15926">MWWDFLFKTRALLEDAKNRVEHDFLVKLWVTDMVEVLNDMEDIFDEIMDANLSSLTAEVQCANKPWKLILNLFNKVSRFIHYRNKGMTSKLKDIAARLNDILMIAEPLGLQNRLGTGDETGTLLPLCLNLLQFFYVS</sequence>
<keyword evidence="3" id="KW-0611">Plant defense</keyword>
<evidence type="ECO:0000256" key="1">
    <source>
        <dbReference type="ARBA" id="ARBA00022737"/>
    </source>
</evidence>
<name>A0AAV5MGN0_9ROSI</name>
<evidence type="ECO:0000256" key="3">
    <source>
        <dbReference type="ARBA" id="ARBA00022821"/>
    </source>
</evidence>
<dbReference type="AlphaFoldDB" id="A0AAV5MGN0"/>
<reference evidence="5 6" key="1">
    <citation type="journal article" date="2021" name="Commun. Biol.">
        <title>The genome of Shorea leprosula (Dipterocarpaceae) highlights the ecological relevance of drought in aseasonal tropical rainforests.</title>
        <authorList>
            <person name="Ng K.K.S."/>
            <person name="Kobayashi M.J."/>
            <person name="Fawcett J.A."/>
            <person name="Hatakeyama M."/>
            <person name="Paape T."/>
            <person name="Ng C.H."/>
            <person name="Ang C.C."/>
            <person name="Tnah L.H."/>
            <person name="Lee C.T."/>
            <person name="Nishiyama T."/>
            <person name="Sese J."/>
            <person name="O'Brien M.J."/>
            <person name="Copetti D."/>
            <person name="Mohd Noor M.I."/>
            <person name="Ong R.C."/>
            <person name="Putra M."/>
            <person name="Sireger I.Z."/>
            <person name="Indrioko S."/>
            <person name="Kosugi Y."/>
            <person name="Izuno A."/>
            <person name="Isagi Y."/>
            <person name="Lee S.L."/>
            <person name="Shimizu K.K."/>
        </authorList>
    </citation>
    <scope>NUCLEOTIDE SEQUENCE [LARGE SCALE GENOMIC DNA]</scope>
    <source>
        <strain evidence="5">214</strain>
    </source>
</reference>
<dbReference type="EMBL" id="BPVZ01000244">
    <property type="protein sequence ID" value="GKV48018.1"/>
    <property type="molecule type" value="Genomic_DNA"/>
</dbReference>
<dbReference type="Proteomes" id="UP001054252">
    <property type="component" value="Unassembled WGS sequence"/>
</dbReference>
<keyword evidence="1" id="KW-0677">Repeat</keyword>
<dbReference type="GO" id="GO:0000166">
    <property type="term" value="F:nucleotide binding"/>
    <property type="evidence" value="ECO:0007669"/>
    <property type="project" value="UniProtKB-KW"/>
</dbReference>
<evidence type="ECO:0000256" key="2">
    <source>
        <dbReference type="ARBA" id="ARBA00022741"/>
    </source>
</evidence>
<accession>A0AAV5MGN0</accession>
<keyword evidence="6" id="KW-1185">Reference proteome</keyword>
<keyword evidence="2" id="KW-0547">Nucleotide-binding</keyword>